<dbReference type="GO" id="GO:0016034">
    <property type="term" value="F:maleylacetoacetate isomerase activity"/>
    <property type="evidence" value="ECO:0007669"/>
    <property type="project" value="TreeGrafter"/>
</dbReference>
<dbReference type="Pfam" id="PF13409">
    <property type="entry name" value="GST_N_2"/>
    <property type="match status" value="1"/>
</dbReference>
<reference evidence="2 3" key="1">
    <citation type="journal article" date="2019" name="Front. Microbiol.">
        <title>Genomes of Neutrophilic Sulfur-Oxidizing Chemolithoautotrophs Representing 9 Proteobacterial Species From 8 Genera.</title>
        <authorList>
            <person name="Watanabe T."/>
            <person name="Kojima H."/>
            <person name="Umezawa K."/>
            <person name="Hori C."/>
            <person name="Takasuka T.E."/>
            <person name="Kato Y."/>
            <person name="Fukui M."/>
        </authorList>
    </citation>
    <scope>NUCLEOTIDE SEQUENCE [LARGE SCALE GENOMIC DNA]</scope>
    <source>
        <strain evidence="2 3">TTN</strain>
    </source>
</reference>
<dbReference type="GO" id="GO:0006749">
    <property type="term" value="P:glutathione metabolic process"/>
    <property type="evidence" value="ECO:0007669"/>
    <property type="project" value="TreeGrafter"/>
</dbReference>
<dbReference type="InterPro" id="IPR036282">
    <property type="entry name" value="Glutathione-S-Trfase_C_sf"/>
</dbReference>
<dbReference type="InterPro" id="IPR036249">
    <property type="entry name" value="Thioredoxin-like_sf"/>
</dbReference>
<dbReference type="SUPFAM" id="SSF52833">
    <property type="entry name" value="Thioredoxin-like"/>
    <property type="match status" value="1"/>
</dbReference>
<dbReference type="Proteomes" id="UP000286806">
    <property type="component" value="Unassembled WGS sequence"/>
</dbReference>
<dbReference type="SUPFAM" id="SSF47616">
    <property type="entry name" value="GST C-terminal domain-like"/>
    <property type="match status" value="1"/>
</dbReference>
<dbReference type="Gene3D" id="3.40.30.10">
    <property type="entry name" value="Glutaredoxin"/>
    <property type="match status" value="1"/>
</dbReference>
<dbReference type="PROSITE" id="PS50404">
    <property type="entry name" value="GST_NTER"/>
    <property type="match status" value="1"/>
</dbReference>
<dbReference type="Pfam" id="PF13410">
    <property type="entry name" value="GST_C_2"/>
    <property type="match status" value="1"/>
</dbReference>
<dbReference type="CDD" id="cd03194">
    <property type="entry name" value="GST_C_3"/>
    <property type="match status" value="1"/>
</dbReference>
<dbReference type="AlphaFoldDB" id="A0A401JAB6"/>
<dbReference type="PANTHER" id="PTHR42673">
    <property type="entry name" value="MALEYLACETOACETATE ISOMERASE"/>
    <property type="match status" value="1"/>
</dbReference>
<dbReference type="SFLD" id="SFLDS00019">
    <property type="entry name" value="Glutathione_Transferase_(cytos"/>
    <property type="match status" value="1"/>
</dbReference>
<keyword evidence="2" id="KW-0808">Transferase</keyword>
<proteinExistence type="predicted"/>
<evidence type="ECO:0000259" key="1">
    <source>
        <dbReference type="PROSITE" id="PS50404"/>
    </source>
</evidence>
<feature type="domain" description="GST N-terminal" evidence="1">
    <location>
        <begin position="1"/>
        <end position="63"/>
    </location>
</feature>
<organism evidence="2 3">
    <name type="scientific">Sulfuriferula multivorans</name>
    <dbReference type="NCBI Taxonomy" id="1559896"/>
    <lineage>
        <taxon>Bacteria</taxon>
        <taxon>Pseudomonadati</taxon>
        <taxon>Pseudomonadota</taxon>
        <taxon>Betaproteobacteria</taxon>
        <taxon>Nitrosomonadales</taxon>
        <taxon>Sulfuricellaceae</taxon>
        <taxon>Sulfuriferula</taxon>
    </lineage>
</organism>
<evidence type="ECO:0000313" key="3">
    <source>
        <dbReference type="Proteomes" id="UP000286806"/>
    </source>
</evidence>
<dbReference type="GO" id="GO:0004364">
    <property type="term" value="F:glutathione transferase activity"/>
    <property type="evidence" value="ECO:0007669"/>
    <property type="project" value="TreeGrafter"/>
</dbReference>
<dbReference type="PANTHER" id="PTHR42673:SF4">
    <property type="entry name" value="MALEYLACETOACETATE ISOMERASE"/>
    <property type="match status" value="1"/>
</dbReference>
<dbReference type="InterPro" id="IPR004045">
    <property type="entry name" value="Glutathione_S-Trfase_N"/>
</dbReference>
<sequence>MLLHQAGIPFEEIRVPLYQAGTKSQLARYSTWTRVPILIDGPVTVWESLAICEYLAERHADKNLWPTDIRARAMVRSVSAEMHAGFSTLRHELSMDCRAYHPGFPVSAGARNDLDRIEALWSECRAQFASAGPFLFGTFSVADAMYAPIALRVRTYDVNVKPESADYVSAFLALPAMQAWIDSARDEPERLPQFERLPV</sequence>
<accession>A0A401JAB6</accession>
<keyword evidence="3" id="KW-1185">Reference proteome</keyword>
<name>A0A401JAB6_9PROT</name>
<dbReference type="InterPro" id="IPR040079">
    <property type="entry name" value="Glutathione_S-Trfase"/>
</dbReference>
<comment type="caution">
    <text evidence="2">The sequence shown here is derived from an EMBL/GenBank/DDBJ whole genome shotgun (WGS) entry which is preliminary data.</text>
</comment>
<dbReference type="GO" id="GO:0006559">
    <property type="term" value="P:L-phenylalanine catabolic process"/>
    <property type="evidence" value="ECO:0007669"/>
    <property type="project" value="TreeGrafter"/>
</dbReference>
<dbReference type="EMBL" id="BGOW01000002">
    <property type="protein sequence ID" value="GBL44504.1"/>
    <property type="molecule type" value="Genomic_DNA"/>
</dbReference>
<dbReference type="Gene3D" id="1.20.1050.10">
    <property type="match status" value="1"/>
</dbReference>
<gene>
    <name evidence="2" type="ORF">SFMTTN_0301</name>
</gene>
<evidence type="ECO:0000313" key="2">
    <source>
        <dbReference type="EMBL" id="GBL44504.1"/>
    </source>
</evidence>
<protein>
    <submittedName>
        <fullName evidence="2">Glutathione S-transferase</fullName>
    </submittedName>
</protein>